<organism evidence="2 3">
    <name type="scientific">Gelatiniphilus marinus</name>
    <dbReference type="NCBI Taxonomy" id="1759464"/>
    <lineage>
        <taxon>Bacteria</taxon>
        <taxon>Pseudomonadati</taxon>
        <taxon>Bacteroidota</taxon>
        <taxon>Flavobacteriia</taxon>
        <taxon>Flavobacteriales</taxon>
        <taxon>Flavobacteriaceae</taxon>
        <taxon>Gelatiniphilus</taxon>
    </lineage>
</organism>
<dbReference type="Gene3D" id="2.60.120.10">
    <property type="entry name" value="Jelly Rolls"/>
    <property type="match status" value="1"/>
</dbReference>
<name>A0ABW5JNJ3_9FLAO</name>
<accession>A0ABW5JNJ3</accession>
<evidence type="ECO:0000313" key="2">
    <source>
        <dbReference type="EMBL" id="MFD2534008.1"/>
    </source>
</evidence>
<dbReference type="PROSITE" id="PS50042">
    <property type="entry name" value="CNMP_BINDING_3"/>
    <property type="match status" value="1"/>
</dbReference>
<dbReference type="Pfam" id="PF00027">
    <property type="entry name" value="cNMP_binding"/>
    <property type="match status" value="1"/>
</dbReference>
<comment type="caution">
    <text evidence="2">The sequence shown here is derived from an EMBL/GenBank/DDBJ whole genome shotgun (WGS) entry which is preliminary data.</text>
</comment>
<dbReference type="InterPro" id="IPR000595">
    <property type="entry name" value="cNMP-bd_dom"/>
</dbReference>
<proteinExistence type="predicted"/>
<dbReference type="InterPro" id="IPR014710">
    <property type="entry name" value="RmlC-like_jellyroll"/>
</dbReference>
<dbReference type="RefSeq" id="WP_388013718.1">
    <property type="nucleotide sequence ID" value="NZ_JBHUDT010000001.1"/>
</dbReference>
<dbReference type="SMART" id="SM00100">
    <property type="entry name" value="cNMP"/>
    <property type="match status" value="1"/>
</dbReference>
<reference evidence="3" key="1">
    <citation type="journal article" date="2019" name="Int. J. Syst. Evol. Microbiol.">
        <title>The Global Catalogue of Microorganisms (GCM) 10K type strain sequencing project: providing services to taxonomists for standard genome sequencing and annotation.</title>
        <authorList>
            <consortium name="The Broad Institute Genomics Platform"/>
            <consortium name="The Broad Institute Genome Sequencing Center for Infectious Disease"/>
            <person name="Wu L."/>
            <person name="Ma J."/>
        </authorList>
    </citation>
    <scope>NUCLEOTIDE SEQUENCE [LARGE SCALE GENOMIC DNA]</scope>
    <source>
        <strain evidence="3">KCTC 42903</strain>
    </source>
</reference>
<dbReference type="CDD" id="cd00038">
    <property type="entry name" value="CAP_ED"/>
    <property type="match status" value="1"/>
</dbReference>
<dbReference type="InterPro" id="IPR018490">
    <property type="entry name" value="cNMP-bd_dom_sf"/>
</dbReference>
<protein>
    <submittedName>
        <fullName evidence="2">Crp/Fnr family transcriptional regulator</fullName>
    </submittedName>
</protein>
<evidence type="ECO:0000259" key="1">
    <source>
        <dbReference type="PROSITE" id="PS50042"/>
    </source>
</evidence>
<feature type="domain" description="Cyclic nucleotide-binding" evidence="1">
    <location>
        <begin position="7"/>
        <end position="106"/>
    </location>
</feature>
<gene>
    <name evidence="2" type="ORF">ACFSQS_02740</name>
</gene>
<evidence type="ECO:0000313" key="3">
    <source>
        <dbReference type="Proteomes" id="UP001597441"/>
    </source>
</evidence>
<dbReference type="EMBL" id="JBHULK010000001">
    <property type="protein sequence ID" value="MFD2534008.1"/>
    <property type="molecule type" value="Genomic_DNA"/>
</dbReference>
<keyword evidence="3" id="KW-1185">Reference proteome</keyword>
<sequence>MDSNFVFLNSISKISEDTYSEIKKISTFKIIKAGTEIVKINEVPSKAYMVVSGIVRSYLITESGKEFNKSFYLPISFAASLTALMRRKPSAFVFQAVTDCEIYEIDYYKTMHLCNSKPNLKTLYTKVLEYLYIKYEKRIIESITLNAKERYLELKKQIPDVDSLISQHHIASYLGITPVQLSRIRKKIGCPLTNVN</sequence>
<dbReference type="SUPFAM" id="SSF51206">
    <property type="entry name" value="cAMP-binding domain-like"/>
    <property type="match status" value="1"/>
</dbReference>
<dbReference type="Proteomes" id="UP001597441">
    <property type="component" value="Unassembled WGS sequence"/>
</dbReference>